<dbReference type="InterPro" id="IPR027417">
    <property type="entry name" value="P-loop_NTPase"/>
</dbReference>
<evidence type="ECO:0000256" key="2">
    <source>
        <dbReference type="SAM" id="MobiDB-lite"/>
    </source>
</evidence>
<dbReference type="PANTHER" id="PTHR10039:SF5">
    <property type="entry name" value="NACHT DOMAIN-CONTAINING PROTEIN"/>
    <property type="match status" value="1"/>
</dbReference>
<dbReference type="EMBL" id="JAULSR010000003">
    <property type="protein sequence ID" value="KAK0624926.1"/>
    <property type="molecule type" value="Genomic_DNA"/>
</dbReference>
<proteinExistence type="predicted"/>
<feature type="compositionally biased region" description="Polar residues" evidence="2">
    <location>
        <begin position="209"/>
        <end position="223"/>
    </location>
</feature>
<keyword evidence="6" id="KW-1185">Reference proteome</keyword>
<keyword evidence="1" id="KW-0677">Repeat</keyword>
<dbReference type="InterPro" id="IPR056693">
    <property type="entry name" value="DUF7791"/>
</dbReference>
<evidence type="ECO:0000313" key="5">
    <source>
        <dbReference type="EMBL" id="KAK0624926.1"/>
    </source>
</evidence>
<dbReference type="InterPro" id="IPR056884">
    <property type="entry name" value="NPHP3-like_N"/>
</dbReference>
<name>A0AA39X0I7_9PEZI</name>
<evidence type="ECO:0000259" key="4">
    <source>
        <dbReference type="Pfam" id="PF25053"/>
    </source>
</evidence>
<evidence type="ECO:0000313" key="6">
    <source>
        <dbReference type="Proteomes" id="UP001174934"/>
    </source>
</evidence>
<feature type="compositionally biased region" description="Basic and acidic residues" evidence="2">
    <location>
        <begin position="197"/>
        <end position="207"/>
    </location>
</feature>
<gene>
    <name evidence="5" type="ORF">B0T17DRAFT_638980</name>
</gene>
<evidence type="ECO:0000259" key="3">
    <source>
        <dbReference type="Pfam" id="PF24883"/>
    </source>
</evidence>
<dbReference type="AlphaFoldDB" id="A0AA39X0I7"/>
<feature type="region of interest" description="Disordered" evidence="2">
    <location>
        <begin position="862"/>
        <end position="883"/>
    </location>
</feature>
<dbReference type="Proteomes" id="UP001174934">
    <property type="component" value="Unassembled WGS sequence"/>
</dbReference>
<dbReference type="SUPFAM" id="SSF52540">
    <property type="entry name" value="P-loop containing nucleoside triphosphate hydrolases"/>
    <property type="match status" value="1"/>
</dbReference>
<evidence type="ECO:0008006" key="7">
    <source>
        <dbReference type="Google" id="ProtNLM"/>
    </source>
</evidence>
<accession>A0AA39X0I7</accession>
<feature type="region of interest" description="Disordered" evidence="2">
    <location>
        <begin position="197"/>
        <end position="223"/>
    </location>
</feature>
<dbReference type="Gene3D" id="3.40.50.300">
    <property type="entry name" value="P-loop containing nucleotide triphosphate hydrolases"/>
    <property type="match status" value="1"/>
</dbReference>
<sequence>MESLIVAAAVGGLISLLNDLGQRVKQKSWVRAAKILVDKRELDRLSKSLVSVQADLNLALTHGVYNQAIASRLMQENIFTTLNELQQKFIRRLADGYDTLLAFMRQQTNDINTLLESMRQQTNDINADTEERHRENFLTSLAYSGMSNRKGQINKQHAQTFDWIFGEAQDLDYDRFNPDNLDIDGISIIDDDKTIDGNKSDKTDYNKSIDGSQTGTNGETSTASGTVTDFTGRYYARWDNFSAWLASTTEKLYWISGKPGSGKSTLMKFLSLNPRTIKCLEKSDNVGTMGPLILSFYMWGGGGPDSSVEQKSIHGLLCSLLCHLLRSDSSLIDDLMKQTDIFDIPPKNKRHSGHWSDYELQISLLHALKQSRRLVCIFIDGLDEIDRQTQKPEELIALIQNICDNAYVKVCISSRPETEFKKAYSRCPSLRLQDLTRRDIALMTDDLLRTMDFTHHGGEGSREEVIRYIVDNADGVFIWVGLALDIVKHTTNDNDPDDFEIYYSYKDLLVKLQKLPTDLKHLYDLTWKRNVIQEGDQDAELYFKLVLKGNSYGSNASVLEAGRPTSLFHIAVAYDKGLQKDILEKKRIPLRKIMTRIDDTRKSINSCCRGFLEVRDTAFNTSNDDIDLSNELGDSYLGDMFNRFLMPLGACTANYPFDSQAVPSGSNLNKLWRSVYHTRVEFIHRTAADFVTSSGDILQRNYAREEEITVSIARSRLVQDAFFRLSHDAYRTENFINFIKPLSAEAQRPLLGLLGQTCQRWLDMVPAMENILNECNSQLRQGDLEGNWAKILVDSVILNPGQFLLESVVKDAFFKEDMKTDITGLPEFKGILPYIQASLVACGSIQPTSVKPSNFREFKKIDDDDKEVDGEEDYDEEFDDDKTYDESSAEISHRLVPPCPPQNMQWPLEIPEEMYNGFPERPFIRVFSRFVTYLASTSWMLVNGRRSIRRHVIHVLGLDREIPKRIGKISEDMEEIYRSQKVDIAVDEEILEIAPRAVDGKSDENDAALVRLFNSLFPSSAWEGNLRMEALEYMDKIEDCLTAGGWDGTLLTVPNGNW</sequence>
<dbReference type="PANTHER" id="PTHR10039">
    <property type="entry name" value="AMELOGENIN"/>
    <property type="match status" value="1"/>
</dbReference>
<feature type="domain" description="DUF7791" evidence="4">
    <location>
        <begin position="538"/>
        <end position="719"/>
    </location>
</feature>
<feature type="compositionally biased region" description="Acidic residues" evidence="2">
    <location>
        <begin position="864"/>
        <end position="883"/>
    </location>
</feature>
<evidence type="ECO:0000256" key="1">
    <source>
        <dbReference type="ARBA" id="ARBA00022737"/>
    </source>
</evidence>
<dbReference type="Pfam" id="PF25053">
    <property type="entry name" value="DUF7791"/>
    <property type="match status" value="1"/>
</dbReference>
<comment type="caution">
    <text evidence="5">The sequence shown here is derived from an EMBL/GenBank/DDBJ whole genome shotgun (WGS) entry which is preliminary data.</text>
</comment>
<reference evidence="5" key="1">
    <citation type="submission" date="2023-06" db="EMBL/GenBank/DDBJ databases">
        <title>Genome-scale phylogeny and comparative genomics of the fungal order Sordariales.</title>
        <authorList>
            <consortium name="Lawrence Berkeley National Laboratory"/>
            <person name="Hensen N."/>
            <person name="Bonometti L."/>
            <person name="Westerberg I."/>
            <person name="Brannstrom I.O."/>
            <person name="Guillou S."/>
            <person name="Cros-Aarteil S."/>
            <person name="Calhoun S."/>
            <person name="Haridas S."/>
            <person name="Kuo A."/>
            <person name="Mondo S."/>
            <person name="Pangilinan J."/>
            <person name="Riley R."/>
            <person name="LaButti K."/>
            <person name="Andreopoulos B."/>
            <person name="Lipzen A."/>
            <person name="Chen C."/>
            <person name="Yanf M."/>
            <person name="Daum C."/>
            <person name="Ng V."/>
            <person name="Clum A."/>
            <person name="Steindorff A."/>
            <person name="Ohm R."/>
            <person name="Martin F."/>
            <person name="Silar P."/>
            <person name="Natvig D."/>
            <person name="Lalanne C."/>
            <person name="Gautier V."/>
            <person name="Ament-velasquez S.L."/>
            <person name="Kruys A."/>
            <person name="Hutchinson M.I."/>
            <person name="Powell A.J."/>
            <person name="Barry K."/>
            <person name="Miller A.N."/>
            <person name="Grigoriev I.V."/>
            <person name="Debuchy R."/>
            <person name="Gladieux P."/>
            <person name="Thoren M.H."/>
            <person name="Johannesson H."/>
        </authorList>
    </citation>
    <scope>NUCLEOTIDE SEQUENCE</scope>
    <source>
        <strain evidence="5">SMH3391-2</strain>
    </source>
</reference>
<protein>
    <recommendedName>
        <fullName evidence="7">NACHT domain-containing protein</fullName>
    </recommendedName>
</protein>
<organism evidence="5 6">
    <name type="scientific">Bombardia bombarda</name>
    <dbReference type="NCBI Taxonomy" id="252184"/>
    <lineage>
        <taxon>Eukaryota</taxon>
        <taxon>Fungi</taxon>
        <taxon>Dikarya</taxon>
        <taxon>Ascomycota</taxon>
        <taxon>Pezizomycotina</taxon>
        <taxon>Sordariomycetes</taxon>
        <taxon>Sordariomycetidae</taxon>
        <taxon>Sordariales</taxon>
        <taxon>Lasiosphaeriaceae</taxon>
        <taxon>Bombardia</taxon>
    </lineage>
</organism>
<feature type="domain" description="Nephrocystin 3-like N-terminal" evidence="3">
    <location>
        <begin position="237"/>
        <end position="415"/>
    </location>
</feature>
<dbReference type="Pfam" id="PF24883">
    <property type="entry name" value="NPHP3_N"/>
    <property type="match status" value="1"/>
</dbReference>